<keyword evidence="7" id="KW-1185">Reference proteome</keyword>
<feature type="domain" description="HTH tetR-type" evidence="5">
    <location>
        <begin position="36"/>
        <end position="96"/>
    </location>
</feature>
<protein>
    <submittedName>
        <fullName evidence="6">TetR/AcrR family transcriptional regulator</fullName>
    </submittedName>
</protein>
<evidence type="ECO:0000256" key="3">
    <source>
        <dbReference type="ARBA" id="ARBA00023163"/>
    </source>
</evidence>
<dbReference type="Gene3D" id="1.10.10.60">
    <property type="entry name" value="Homeodomain-like"/>
    <property type="match status" value="1"/>
</dbReference>
<dbReference type="GO" id="GO:0000976">
    <property type="term" value="F:transcription cis-regulatory region binding"/>
    <property type="evidence" value="ECO:0007669"/>
    <property type="project" value="TreeGrafter"/>
</dbReference>
<dbReference type="InterPro" id="IPR001647">
    <property type="entry name" value="HTH_TetR"/>
</dbReference>
<dbReference type="AlphaFoldDB" id="A0A7G5BUN5"/>
<evidence type="ECO:0000259" key="5">
    <source>
        <dbReference type="PROSITE" id="PS50977"/>
    </source>
</evidence>
<keyword evidence="1" id="KW-0805">Transcription regulation</keyword>
<dbReference type="Gene3D" id="1.10.357.10">
    <property type="entry name" value="Tetracycline Repressor, domain 2"/>
    <property type="match status" value="1"/>
</dbReference>
<keyword evidence="3" id="KW-0804">Transcription</keyword>
<reference evidence="6 7" key="1">
    <citation type="submission" date="2019-07" db="EMBL/GenBank/DDBJ databases">
        <authorList>
            <person name="Kim J.K."/>
            <person name="Cheong H.-M."/>
            <person name="Choi Y."/>
            <person name="Hwang K.J."/>
            <person name="Lee S."/>
            <person name="Choi C."/>
        </authorList>
    </citation>
    <scope>NUCLEOTIDE SEQUENCE [LARGE SCALE GENOMIC DNA]</scope>
    <source>
        <strain evidence="6 7">KS 22</strain>
    </source>
</reference>
<feature type="DNA-binding region" description="H-T-H motif" evidence="4">
    <location>
        <begin position="59"/>
        <end position="78"/>
    </location>
</feature>
<evidence type="ECO:0000313" key="7">
    <source>
        <dbReference type="Proteomes" id="UP000515679"/>
    </source>
</evidence>
<dbReference type="EMBL" id="CP041969">
    <property type="protein sequence ID" value="QMV40669.1"/>
    <property type="molecule type" value="Genomic_DNA"/>
</dbReference>
<evidence type="ECO:0000256" key="4">
    <source>
        <dbReference type="PROSITE-ProRule" id="PRU00335"/>
    </source>
</evidence>
<keyword evidence="2 4" id="KW-0238">DNA-binding</keyword>
<dbReference type="InterPro" id="IPR004111">
    <property type="entry name" value="Repressor_TetR_C"/>
</dbReference>
<dbReference type="InterPro" id="IPR050109">
    <property type="entry name" value="HTH-type_TetR-like_transc_reg"/>
</dbReference>
<sequence>MSNHDDLDHEAVKALPNGVKLSWGLGKQSKRGPKGELSIQKIVEAAIAIADKDGLSAVSMNRVAGSLGFTTMSLYRYISSKEDLLVLMQDTVCAIPIPPEKSESDWREDLREYVNACIEVFRIHPWFGDIPITGVPLGPNNLLVIDWVLRVLRDFPLNDFEKMSIILLLSSYSRSSGMIIRDIERAIREGASQDSVSGVHYSAALKHLVKPDRYPNLYPIIQSGAYTDDNAAENTVGNDFDFGLERILDGIEHYFVGKKPGK</sequence>
<evidence type="ECO:0000256" key="1">
    <source>
        <dbReference type="ARBA" id="ARBA00023015"/>
    </source>
</evidence>
<dbReference type="RefSeq" id="WP_182302025.1">
    <property type="nucleotide sequence ID" value="NZ_CP041969.1"/>
</dbReference>
<dbReference type="PANTHER" id="PTHR30055:SF151">
    <property type="entry name" value="TRANSCRIPTIONAL REGULATORY PROTEIN"/>
    <property type="match status" value="1"/>
</dbReference>
<organism evidence="6 7">
    <name type="scientific">Cohnella cholangitidis</name>
    <dbReference type="NCBI Taxonomy" id="2598458"/>
    <lineage>
        <taxon>Bacteria</taxon>
        <taxon>Bacillati</taxon>
        <taxon>Bacillota</taxon>
        <taxon>Bacilli</taxon>
        <taxon>Bacillales</taxon>
        <taxon>Paenibacillaceae</taxon>
        <taxon>Cohnella</taxon>
    </lineage>
</organism>
<dbReference type="InterPro" id="IPR009057">
    <property type="entry name" value="Homeodomain-like_sf"/>
</dbReference>
<gene>
    <name evidence="6" type="ORF">FPL14_05220</name>
</gene>
<dbReference type="Pfam" id="PF02909">
    <property type="entry name" value="TetR_C_1"/>
    <property type="match status" value="1"/>
</dbReference>
<dbReference type="InterPro" id="IPR036271">
    <property type="entry name" value="Tet_transcr_reg_TetR-rel_C_sf"/>
</dbReference>
<dbReference type="GO" id="GO:0003700">
    <property type="term" value="F:DNA-binding transcription factor activity"/>
    <property type="evidence" value="ECO:0007669"/>
    <property type="project" value="TreeGrafter"/>
</dbReference>
<dbReference type="PANTHER" id="PTHR30055">
    <property type="entry name" value="HTH-TYPE TRANSCRIPTIONAL REGULATOR RUTR"/>
    <property type="match status" value="1"/>
</dbReference>
<name>A0A7G5BUN5_9BACL</name>
<proteinExistence type="predicted"/>
<dbReference type="GO" id="GO:0045892">
    <property type="term" value="P:negative regulation of DNA-templated transcription"/>
    <property type="evidence" value="ECO:0007669"/>
    <property type="project" value="InterPro"/>
</dbReference>
<evidence type="ECO:0000313" key="6">
    <source>
        <dbReference type="EMBL" id="QMV40669.1"/>
    </source>
</evidence>
<dbReference type="KEGG" id="cchl:FPL14_05220"/>
<dbReference type="SUPFAM" id="SSF48498">
    <property type="entry name" value="Tetracyclin repressor-like, C-terminal domain"/>
    <property type="match status" value="1"/>
</dbReference>
<dbReference type="PROSITE" id="PS50977">
    <property type="entry name" value="HTH_TETR_2"/>
    <property type="match status" value="1"/>
</dbReference>
<accession>A0A7G5BUN5</accession>
<dbReference type="SUPFAM" id="SSF46689">
    <property type="entry name" value="Homeodomain-like"/>
    <property type="match status" value="1"/>
</dbReference>
<dbReference type="Proteomes" id="UP000515679">
    <property type="component" value="Chromosome"/>
</dbReference>
<evidence type="ECO:0000256" key="2">
    <source>
        <dbReference type="ARBA" id="ARBA00023125"/>
    </source>
</evidence>
<dbReference type="Pfam" id="PF00440">
    <property type="entry name" value="TetR_N"/>
    <property type="match status" value="1"/>
</dbReference>